<dbReference type="InterPro" id="IPR020557">
    <property type="entry name" value="Fumarate_lyase_CS"/>
</dbReference>
<name>A0A2N3KN43_9PROT</name>
<evidence type="ECO:0000313" key="2">
    <source>
        <dbReference type="EMBL" id="PKR51979.1"/>
    </source>
</evidence>
<dbReference type="InterPro" id="IPR000362">
    <property type="entry name" value="Fumarate_lyase_fam"/>
</dbReference>
<dbReference type="Gene3D" id="1.20.200.10">
    <property type="entry name" value="Fumarase/aspartase (Central domain)"/>
    <property type="match status" value="1"/>
</dbReference>
<feature type="domain" description="Adenylosuccinate lyase C-terminal" evidence="1">
    <location>
        <begin position="356"/>
        <end position="435"/>
    </location>
</feature>
<dbReference type="PROSITE" id="PS00163">
    <property type="entry name" value="FUMARATE_LYASES"/>
    <property type="match status" value="1"/>
</dbReference>
<dbReference type="Pfam" id="PF10397">
    <property type="entry name" value="ADSL_C"/>
    <property type="match status" value="1"/>
</dbReference>
<dbReference type="EMBL" id="NWTK01000012">
    <property type="protein sequence ID" value="PKR51979.1"/>
    <property type="molecule type" value="Genomic_DNA"/>
</dbReference>
<sequence length="451" mass="49436">MTSRNLPVSTDDLFTSHATWQSWLDVEGALATAQAELGIIPHAARDEIVKHTDLAQFDLTALKDDIAASMSPIMSTVRALAAKCAGDAGGYVHWGATTQNIIIAGKTLQLHKSHRLLLARLANVLGKMADMADQSADWLTVARTNRRQALPITFGYKMAGWIDEFQRCADRLTSCESRSFVLIFGGAAGAMHTYGENGQKLAETMAGHLGLTASNVHSRATNDGFAEYVAMLGLFAVACERMGTELYTLMSNEYDEVSEIQAANVVGSSTMPHKFNPKYVVSLLTAASRLRNLVGPTMEACRPSHEGDAAFNFRLYELIDEAGMLSYRVATQLETLFDHLQIKQDRMLENLMRDPAPLVSEKIMMQLANSIGRQTAHDLVHHAIVASMEKGVTFADALYEHQEVQGSFASRDALDQALDPKHYTGRSAEIARETAASARHHAAHLRQHIAR</sequence>
<dbReference type="GO" id="GO:0016829">
    <property type="term" value="F:lyase activity"/>
    <property type="evidence" value="ECO:0007669"/>
    <property type="project" value="UniProtKB-KW"/>
</dbReference>
<reference evidence="2 3" key="1">
    <citation type="submission" date="2017-09" db="EMBL/GenBank/DDBJ databases">
        <title>Biodiversity and function of Thalassospira species in the particle-attached aromatic-hydrocarbon-degrading consortia from the surface seawater of the South China Sea.</title>
        <authorList>
            <person name="Dong C."/>
            <person name="Liu R."/>
            <person name="Shao Z."/>
        </authorList>
    </citation>
    <scope>NUCLEOTIDE SEQUENCE [LARGE SCALE GENOMIC DNA]</scope>
    <source>
        <strain evidence="2 3">CSC1P2</strain>
    </source>
</reference>
<evidence type="ECO:0000259" key="1">
    <source>
        <dbReference type="SMART" id="SM00998"/>
    </source>
</evidence>
<dbReference type="AlphaFoldDB" id="A0A2N3KN43"/>
<accession>A0A2N3KN43</accession>
<dbReference type="OrthoDB" id="9768878at2"/>
<dbReference type="Pfam" id="PF00206">
    <property type="entry name" value="Lyase_1"/>
    <property type="match status" value="1"/>
</dbReference>
<evidence type="ECO:0000313" key="3">
    <source>
        <dbReference type="Proteomes" id="UP000233597"/>
    </source>
</evidence>
<dbReference type="PRINTS" id="PR00149">
    <property type="entry name" value="FUMRATELYASE"/>
</dbReference>
<keyword evidence="2" id="KW-0456">Lyase</keyword>
<dbReference type="Gene3D" id="1.10.40.30">
    <property type="entry name" value="Fumarase/aspartase (C-terminal domain)"/>
    <property type="match status" value="1"/>
</dbReference>
<dbReference type="RefSeq" id="WP_101269010.1">
    <property type="nucleotide sequence ID" value="NZ_NWTK01000012.1"/>
</dbReference>
<dbReference type="SUPFAM" id="SSF48557">
    <property type="entry name" value="L-aspartase-like"/>
    <property type="match status" value="1"/>
</dbReference>
<gene>
    <name evidence="2" type="ORF">COO20_17830</name>
</gene>
<comment type="caution">
    <text evidence="2">The sequence shown here is derived from an EMBL/GenBank/DDBJ whole genome shotgun (WGS) entry which is preliminary data.</text>
</comment>
<organism evidence="2 3">
    <name type="scientific">Thalassospira marina</name>
    <dbReference type="NCBI Taxonomy" id="2048283"/>
    <lineage>
        <taxon>Bacteria</taxon>
        <taxon>Pseudomonadati</taxon>
        <taxon>Pseudomonadota</taxon>
        <taxon>Alphaproteobacteria</taxon>
        <taxon>Rhodospirillales</taxon>
        <taxon>Thalassospiraceae</taxon>
        <taxon>Thalassospira</taxon>
    </lineage>
</organism>
<dbReference type="InterPro" id="IPR019468">
    <property type="entry name" value="AdenyloSucc_lyase_C"/>
</dbReference>
<dbReference type="InterPro" id="IPR008948">
    <property type="entry name" value="L-Aspartase-like"/>
</dbReference>
<proteinExistence type="predicted"/>
<dbReference type="SMART" id="SM00998">
    <property type="entry name" value="ADSL_C"/>
    <property type="match status" value="1"/>
</dbReference>
<dbReference type="PANTHER" id="PTHR43172">
    <property type="entry name" value="ADENYLOSUCCINATE LYASE"/>
    <property type="match status" value="1"/>
</dbReference>
<protein>
    <submittedName>
        <fullName evidence="2">Fumarate lyase</fullName>
    </submittedName>
</protein>
<dbReference type="InterPro" id="IPR022761">
    <property type="entry name" value="Fumarate_lyase_N"/>
</dbReference>
<dbReference type="Proteomes" id="UP000233597">
    <property type="component" value="Unassembled WGS sequence"/>
</dbReference>